<keyword evidence="2 8" id="KW-0418">Kinase</keyword>
<keyword evidence="5" id="KW-0812">Transmembrane</keyword>
<dbReference type="InterPro" id="IPR017205">
    <property type="entry name" value="Sig_transdc_His_kinase_ChrS"/>
</dbReference>
<dbReference type="InterPro" id="IPR003594">
    <property type="entry name" value="HATPase_dom"/>
</dbReference>
<dbReference type="Proteomes" id="UP000004691">
    <property type="component" value="Unassembled WGS sequence"/>
</dbReference>
<keyword evidence="3" id="KW-0902">Two-component regulatory system</keyword>
<evidence type="ECO:0000256" key="2">
    <source>
        <dbReference type="ARBA" id="ARBA00022777"/>
    </source>
</evidence>
<evidence type="ECO:0000256" key="5">
    <source>
        <dbReference type="SAM" id="Phobius"/>
    </source>
</evidence>
<feature type="domain" description="Signal transduction histidine kinase subgroup 3 dimerisation and phosphoacceptor" evidence="7">
    <location>
        <begin position="235"/>
        <end position="301"/>
    </location>
</feature>
<dbReference type="InterPro" id="IPR011712">
    <property type="entry name" value="Sig_transdc_His_kin_sub3_dim/P"/>
</dbReference>
<evidence type="ECO:0000313" key="9">
    <source>
        <dbReference type="Proteomes" id="UP000004691"/>
    </source>
</evidence>
<organism evidence="8 9">
    <name type="scientific">Saccharomonospora xinjiangensis XJ-54</name>
    <dbReference type="NCBI Taxonomy" id="882086"/>
    <lineage>
        <taxon>Bacteria</taxon>
        <taxon>Bacillati</taxon>
        <taxon>Actinomycetota</taxon>
        <taxon>Actinomycetes</taxon>
        <taxon>Pseudonocardiales</taxon>
        <taxon>Pseudonocardiaceae</taxon>
        <taxon>Saccharomonospora</taxon>
    </lineage>
</organism>
<evidence type="ECO:0000313" key="8">
    <source>
        <dbReference type="EMBL" id="EID55782.1"/>
    </source>
</evidence>
<evidence type="ECO:0000259" key="7">
    <source>
        <dbReference type="Pfam" id="PF07730"/>
    </source>
</evidence>
<dbReference type="InterPro" id="IPR036890">
    <property type="entry name" value="HATPase_C_sf"/>
</dbReference>
<feature type="transmembrane region" description="Helical" evidence="5">
    <location>
        <begin position="172"/>
        <end position="191"/>
    </location>
</feature>
<dbReference type="GO" id="GO:0000155">
    <property type="term" value="F:phosphorelay sensor kinase activity"/>
    <property type="evidence" value="ECO:0007669"/>
    <property type="project" value="InterPro"/>
</dbReference>
<dbReference type="Pfam" id="PF07730">
    <property type="entry name" value="HisKA_3"/>
    <property type="match status" value="1"/>
</dbReference>
<dbReference type="PIRSF" id="PIRSF037434">
    <property type="entry name" value="STHK_ChrS"/>
    <property type="match status" value="1"/>
</dbReference>
<dbReference type="HOGENOM" id="CLU_000445_20_15_11"/>
<feature type="transmembrane region" description="Helical" evidence="5">
    <location>
        <begin position="145"/>
        <end position="166"/>
    </location>
</feature>
<dbReference type="Gene3D" id="3.30.565.10">
    <property type="entry name" value="Histidine kinase-like ATPase, C-terminal domain"/>
    <property type="match status" value="1"/>
</dbReference>
<protein>
    <submittedName>
        <fullName evidence="8">Signal transduction histidine kinase</fullName>
    </submittedName>
</protein>
<keyword evidence="5" id="KW-0472">Membrane</keyword>
<evidence type="ECO:0000259" key="6">
    <source>
        <dbReference type="Pfam" id="PF02518"/>
    </source>
</evidence>
<evidence type="ECO:0000256" key="4">
    <source>
        <dbReference type="SAM" id="MobiDB-lite"/>
    </source>
</evidence>
<keyword evidence="5" id="KW-1133">Transmembrane helix</keyword>
<dbReference type="GO" id="GO:0016020">
    <property type="term" value="C:membrane"/>
    <property type="evidence" value="ECO:0007669"/>
    <property type="project" value="InterPro"/>
</dbReference>
<feature type="region of interest" description="Disordered" evidence="4">
    <location>
        <begin position="1"/>
        <end position="20"/>
    </location>
</feature>
<proteinExistence type="predicted"/>
<feature type="transmembrane region" description="Helical" evidence="5">
    <location>
        <begin position="106"/>
        <end position="133"/>
    </location>
</feature>
<accession>I0V6M9</accession>
<dbReference type="STRING" id="882086.SacxiDRAFT_3586"/>
<dbReference type="Pfam" id="PF02518">
    <property type="entry name" value="HATPase_c"/>
    <property type="match status" value="1"/>
</dbReference>
<dbReference type="InterPro" id="IPR050482">
    <property type="entry name" value="Sensor_HK_TwoCompSys"/>
</dbReference>
<dbReference type="GO" id="GO:0046983">
    <property type="term" value="F:protein dimerization activity"/>
    <property type="evidence" value="ECO:0007669"/>
    <property type="project" value="InterPro"/>
</dbReference>
<name>I0V6M9_9PSEU</name>
<feature type="transmembrane region" description="Helical" evidence="5">
    <location>
        <begin position="75"/>
        <end position="94"/>
    </location>
</feature>
<evidence type="ECO:0000256" key="1">
    <source>
        <dbReference type="ARBA" id="ARBA00022679"/>
    </source>
</evidence>
<keyword evidence="1" id="KW-0808">Transferase</keyword>
<feature type="transmembrane region" description="Helical" evidence="5">
    <location>
        <begin position="43"/>
        <end position="63"/>
    </location>
</feature>
<dbReference type="EMBL" id="JH636049">
    <property type="protein sequence ID" value="EID55782.1"/>
    <property type="molecule type" value="Genomic_DNA"/>
</dbReference>
<dbReference type="Gene3D" id="1.20.5.1930">
    <property type="match status" value="1"/>
</dbReference>
<dbReference type="PANTHER" id="PTHR24421:SF62">
    <property type="entry name" value="SENSORY TRANSDUCTION HISTIDINE KINASE"/>
    <property type="match status" value="1"/>
</dbReference>
<dbReference type="CDD" id="cd16917">
    <property type="entry name" value="HATPase_UhpB-NarQ-NarX-like"/>
    <property type="match status" value="1"/>
</dbReference>
<reference evidence="8 9" key="1">
    <citation type="submission" date="2012-01" db="EMBL/GenBank/DDBJ databases">
        <title>Improved High-Quality Draft sequence of Saccharomonospora xinjiangensis XJ-54.</title>
        <authorList>
            <consortium name="US DOE Joint Genome Institute"/>
            <person name="Lucas S."/>
            <person name="Han J."/>
            <person name="Lapidus A."/>
            <person name="Cheng J.-F."/>
            <person name="Goodwin L."/>
            <person name="Pitluck S."/>
            <person name="Peters L."/>
            <person name="Mikhailova N."/>
            <person name="Teshima H."/>
            <person name="Detter J.C."/>
            <person name="Han C."/>
            <person name="Tapia R."/>
            <person name="Land M."/>
            <person name="Hauser L."/>
            <person name="Kyrpides N."/>
            <person name="Ivanova N."/>
            <person name="Pagani I."/>
            <person name="Brambilla E.-M."/>
            <person name="Klenk H.-P."/>
            <person name="Woyke T."/>
        </authorList>
    </citation>
    <scope>NUCLEOTIDE SEQUENCE [LARGE SCALE GENOMIC DNA]</scope>
    <source>
        <strain evidence="8 9">XJ-54</strain>
    </source>
</reference>
<evidence type="ECO:0000256" key="3">
    <source>
        <dbReference type="ARBA" id="ARBA00023012"/>
    </source>
</evidence>
<dbReference type="SUPFAM" id="SSF55874">
    <property type="entry name" value="ATPase domain of HSP90 chaperone/DNA topoisomerase II/histidine kinase"/>
    <property type="match status" value="1"/>
</dbReference>
<feature type="domain" description="Histidine kinase/HSP90-like ATPase" evidence="6">
    <location>
        <begin position="341"/>
        <end position="444"/>
    </location>
</feature>
<dbReference type="PANTHER" id="PTHR24421">
    <property type="entry name" value="NITRATE/NITRITE SENSOR PROTEIN NARX-RELATED"/>
    <property type="match status" value="1"/>
</dbReference>
<gene>
    <name evidence="8" type="ORF">SacxiDRAFT_3586</name>
</gene>
<sequence>MSDSLIRSASRGVPPGHNHAVRQGCERQSAFLFPGPHGSLWRAWFEDGLPLILLAVATLIGVTDPGQTGSQRWEIIAYTLLTTVVVVLTDTGTPPGWRTPWRNTTAFVALLSCASVLTLVDPVFTVFTIAAFFRALTLRPKPAMVAGLAVTSALIHSLPAGGPVVALQTWPFLYLTIVAVQTAAIAGGFVLSERFIAQSEENRALVAELRTAMEENAGLHRQLLVQARESGVLDERQRISREIHDTLAQGFAGIITQLTAARRSGADPAESRRRTDLAIALARENLQQARRAVHALTPGELDGVGLSEALAAVTARWADRAGIDAEFSTTGTAVALHPEIETTLLRVTQEALANVAKHARATRTVVTLSYLADQVALDIRDDGVGFSAAPGSPCATASAGAGTAERTGGYGLPGMLRRVQRIAGRFVVESEPGGGTAVCATVPAITAPAIA</sequence>
<dbReference type="eggNOG" id="COG4585">
    <property type="taxonomic scope" value="Bacteria"/>
</dbReference>
<dbReference type="AlphaFoldDB" id="I0V6M9"/>
<keyword evidence="9" id="KW-1185">Reference proteome</keyword>